<dbReference type="RefSeq" id="WP_144592813.1">
    <property type="nucleotide sequence ID" value="NZ_VJWX01000568.1"/>
</dbReference>
<evidence type="ECO:0000259" key="1">
    <source>
        <dbReference type="Pfam" id="PF18395"/>
    </source>
</evidence>
<dbReference type="Proteomes" id="UP000320011">
    <property type="component" value="Unassembled WGS sequence"/>
</dbReference>
<comment type="caution">
    <text evidence="2">The sequence shown here is derived from an EMBL/GenBank/DDBJ whole genome shotgun (WGS) entry which is preliminary data.</text>
</comment>
<reference evidence="2 3" key="2">
    <citation type="submission" date="2019-08" db="EMBL/GenBank/DDBJ databases">
        <title>Amycolatopsis acidicola sp. nov., isolated from peat swamp forest soil.</title>
        <authorList>
            <person name="Srisuk N."/>
        </authorList>
    </citation>
    <scope>NUCLEOTIDE SEQUENCE [LARGE SCALE GENOMIC DNA]</scope>
    <source>
        <strain evidence="2 3">TBRC 6029</strain>
    </source>
</reference>
<evidence type="ECO:0000313" key="3">
    <source>
        <dbReference type="Proteomes" id="UP000320011"/>
    </source>
</evidence>
<sequence>MTDLNADDHSSFMDGDAIDVVLFHGEDQAAVPVGGGMVVDLTSPQPLAGEVCAELADATVTLHAPEDVSARVLEVLRRMPVPPAFRATPWSRHQRGVILHDQRCHVGGVVLVYDPVVGLRADEEGDR</sequence>
<evidence type="ECO:0000313" key="2">
    <source>
        <dbReference type="EMBL" id="TVT22901.1"/>
    </source>
</evidence>
<dbReference type="InterPro" id="IPR041372">
    <property type="entry name" value="Cas3_C"/>
</dbReference>
<reference evidence="2 3" key="1">
    <citation type="submission" date="2019-07" db="EMBL/GenBank/DDBJ databases">
        <authorList>
            <person name="Duangmal K."/>
            <person name="Teo W.F.A."/>
        </authorList>
    </citation>
    <scope>NUCLEOTIDE SEQUENCE [LARGE SCALE GENOMIC DNA]</scope>
    <source>
        <strain evidence="2 3">TBRC 6029</strain>
    </source>
</reference>
<feature type="domain" description="Cas3 C-terminal" evidence="1">
    <location>
        <begin position="16"/>
        <end position="119"/>
    </location>
</feature>
<organism evidence="2 3">
    <name type="scientific">Amycolatopsis rhizosphaerae</name>
    <dbReference type="NCBI Taxonomy" id="2053003"/>
    <lineage>
        <taxon>Bacteria</taxon>
        <taxon>Bacillati</taxon>
        <taxon>Actinomycetota</taxon>
        <taxon>Actinomycetes</taxon>
        <taxon>Pseudonocardiales</taxon>
        <taxon>Pseudonocardiaceae</taxon>
        <taxon>Amycolatopsis</taxon>
    </lineage>
</organism>
<proteinExistence type="predicted"/>
<accession>A0A558AF64</accession>
<dbReference type="Pfam" id="PF18395">
    <property type="entry name" value="Cas3_C"/>
    <property type="match status" value="1"/>
</dbReference>
<name>A0A558AF64_9PSEU</name>
<gene>
    <name evidence="2" type="ORF">FNH05_33240</name>
</gene>
<protein>
    <recommendedName>
        <fullName evidence="1">Cas3 C-terminal domain-containing protein</fullName>
    </recommendedName>
</protein>
<keyword evidence="3" id="KW-1185">Reference proteome</keyword>
<dbReference type="EMBL" id="VJWX01000568">
    <property type="protein sequence ID" value="TVT22901.1"/>
    <property type="molecule type" value="Genomic_DNA"/>
</dbReference>
<dbReference type="AlphaFoldDB" id="A0A558AF64"/>
<dbReference type="OrthoDB" id="3699262at2"/>